<organism evidence="1 2">
    <name type="scientific">Dipteronia dyeriana</name>
    <dbReference type="NCBI Taxonomy" id="168575"/>
    <lineage>
        <taxon>Eukaryota</taxon>
        <taxon>Viridiplantae</taxon>
        <taxon>Streptophyta</taxon>
        <taxon>Embryophyta</taxon>
        <taxon>Tracheophyta</taxon>
        <taxon>Spermatophyta</taxon>
        <taxon>Magnoliopsida</taxon>
        <taxon>eudicotyledons</taxon>
        <taxon>Gunneridae</taxon>
        <taxon>Pentapetalae</taxon>
        <taxon>rosids</taxon>
        <taxon>malvids</taxon>
        <taxon>Sapindales</taxon>
        <taxon>Sapindaceae</taxon>
        <taxon>Hippocastanoideae</taxon>
        <taxon>Acereae</taxon>
        <taxon>Dipteronia</taxon>
    </lineage>
</organism>
<dbReference type="Proteomes" id="UP001280121">
    <property type="component" value="Unassembled WGS sequence"/>
</dbReference>
<accession>A0AAD9TZP3</accession>
<sequence length="72" mass="7949">MHYEIQNTKKDNLSISEFVLKMKNLIESLAAAGQPLSKEELISQVLGGVDLEYDTVVVTITARQGQISLEEA</sequence>
<reference evidence="1" key="1">
    <citation type="journal article" date="2023" name="Plant J.">
        <title>Genome sequences and population genomics provide insights into the demographic history, inbreeding, and mutation load of two 'living fossil' tree species of Dipteronia.</title>
        <authorList>
            <person name="Feng Y."/>
            <person name="Comes H.P."/>
            <person name="Chen J."/>
            <person name="Zhu S."/>
            <person name="Lu R."/>
            <person name="Zhang X."/>
            <person name="Li P."/>
            <person name="Qiu J."/>
            <person name="Olsen K.M."/>
            <person name="Qiu Y."/>
        </authorList>
    </citation>
    <scope>NUCLEOTIDE SEQUENCE</scope>
    <source>
        <strain evidence="1">KIB01</strain>
    </source>
</reference>
<protein>
    <submittedName>
        <fullName evidence="1">Uncharacterized protein</fullName>
    </submittedName>
</protein>
<dbReference type="PANTHER" id="PTHR47481">
    <property type="match status" value="1"/>
</dbReference>
<name>A0AAD9TZP3_9ROSI</name>
<gene>
    <name evidence="1" type="ORF">Ddye_019860</name>
</gene>
<dbReference type="PANTHER" id="PTHR47481:SF22">
    <property type="entry name" value="RETROTRANSPOSON GAG DOMAIN-CONTAINING PROTEIN"/>
    <property type="match status" value="1"/>
</dbReference>
<proteinExistence type="predicted"/>
<comment type="caution">
    <text evidence="1">The sequence shown here is derived from an EMBL/GenBank/DDBJ whole genome shotgun (WGS) entry which is preliminary data.</text>
</comment>
<keyword evidence="2" id="KW-1185">Reference proteome</keyword>
<dbReference type="EMBL" id="JANJYI010000006">
    <property type="protein sequence ID" value="KAK2644665.1"/>
    <property type="molecule type" value="Genomic_DNA"/>
</dbReference>
<evidence type="ECO:0000313" key="2">
    <source>
        <dbReference type="Proteomes" id="UP001280121"/>
    </source>
</evidence>
<dbReference type="AlphaFoldDB" id="A0AAD9TZP3"/>
<evidence type="ECO:0000313" key="1">
    <source>
        <dbReference type="EMBL" id="KAK2644665.1"/>
    </source>
</evidence>